<dbReference type="SUPFAM" id="SSF103473">
    <property type="entry name" value="MFS general substrate transporter"/>
    <property type="match status" value="1"/>
</dbReference>
<dbReference type="Pfam" id="PF05977">
    <property type="entry name" value="MFS_3"/>
    <property type="match status" value="1"/>
</dbReference>
<keyword evidence="6 7" id="KW-0472">Membrane</keyword>
<feature type="transmembrane region" description="Helical" evidence="7">
    <location>
        <begin position="411"/>
        <end position="433"/>
    </location>
</feature>
<evidence type="ECO:0000256" key="7">
    <source>
        <dbReference type="SAM" id="Phobius"/>
    </source>
</evidence>
<keyword evidence="2" id="KW-0813">Transport</keyword>
<dbReference type="PROSITE" id="PS50850">
    <property type="entry name" value="MFS"/>
    <property type="match status" value="1"/>
</dbReference>
<feature type="transmembrane region" description="Helical" evidence="7">
    <location>
        <begin position="321"/>
        <end position="354"/>
    </location>
</feature>
<reference evidence="9" key="1">
    <citation type="submission" date="2021-04" db="EMBL/GenBank/DDBJ databases">
        <authorList>
            <person name="Hartkoorn R.C."/>
            <person name="Beaudoing E."/>
            <person name="Hot D."/>
        </authorList>
    </citation>
    <scope>NUCLEOTIDE SEQUENCE</scope>
    <source>
        <strain evidence="9">NRRL B-16292</strain>
    </source>
</reference>
<evidence type="ECO:0000256" key="6">
    <source>
        <dbReference type="ARBA" id="ARBA00023136"/>
    </source>
</evidence>
<organism evidence="9 10">
    <name type="scientific">Dactylosporangium fulvum</name>
    <dbReference type="NCBI Taxonomy" id="53359"/>
    <lineage>
        <taxon>Bacteria</taxon>
        <taxon>Bacillati</taxon>
        <taxon>Actinomycetota</taxon>
        <taxon>Actinomycetes</taxon>
        <taxon>Micromonosporales</taxon>
        <taxon>Micromonosporaceae</taxon>
        <taxon>Dactylosporangium</taxon>
    </lineage>
</organism>
<dbReference type="RefSeq" id="WP_259856633.1">
    <property type="nucleotide sequence ID" value="NZ_CP073720.1"/>
</dbReference>
<keyword evidence="4 7" id="KW-0812">Transmembrane</keyword>
<feature type="transmembrane region" description="Helical" evidence="7">
    <location>
        <begin position="114"/>
        <end position="135"/>
    </location>
</feature>
<dbReference type="Gene3D" id="1.20.1250.20">
    <property type="entry name" value="MFS general substrate transporter like domains"/>
    <property type="match status" value="2"/>
</dbReference>
<evidence type="ECO:0000256" key="4">
    <source>
        <dbReference type="ARBA" id="ARBA00022692"/>
    </source>
</evidence>
<keyword evidence="10" id="KW-1185">Reference proteome</keyword>
<dbReference type="PANTHER" id="PTHR23513">
    <property type="entry name" value="INTEGRAL MEMBRANE EFFLUX PROTEIN-RELATED"/>
    <property type="match status" value="1"/>
</dbReference>
<evidence type="ECO:0000313" key="10">
    <source>
        <dbReference type="Proteomes" id="UP001059617"/>
    </source>
</evidence>
<evidence type="ECO:0000256" key="3">
    <source>
        <dbReference type="ARBA" id="ARBA00022475"/>
    </source>
</evidence>
<accession>A0ABY5VQM4</accession>
<name>A0ABY5VQM4_9ACTN</name>
<dbReference type="InterPro" id="IPR020846">
    <property type="entry name" value="MFS_dom"/>
</dbReference>
<sequence length="460" mass="47513">MFLVRFLIVPQPIYEHESDAASLTDPRQSPKKRRRLFADVTPLRESPEFRRLWASQACSAIGTQMTAVALAVQLYQLTHSSFAVGALGLALAVPLLVVGLFGGTVADSMDRRKIVLVTSSGLVVVAVVLAAQAVLDLRQVWLLYVLAALQSTLFAIELPASSSFLARLLPPERIAAATALGQVSFQASLTAGPLLAGLVIATAGLEAAYAVDAVTFFAVLYAVLRLRAMRPEGAGVSPGLRAITEGLRFVRHNPLLAAVFLVDLNAMVLGMPRALFPALADTHFDGGAAVTGVLYAAPAVGGLLGAIFSGPLGHVHRQGRAMLFSVTVWGAATACFALTADLVLAVAILVVAGAADVVTAVFRATILQVNTPDELRGRLNGLDFVVGEGGPRLGDVRAGSLAAITSPVVSALGGGLACVAGAALIALFLPAVARYDDRKRPPLVAGGGTGAPQPQQAASG</sequence>
<dbReference type="InterPro" id="IPR036259">
    <property type="entry name" value="MFS_trans_sf"/>
</dbReference>
<feature type="domain" description="Major facilitator superfamily (MFS) profile" evidence="8">
    <location>
        <begin position="251"/>
        <end position="460"/>
    </location>
</feature>
<evidence type="ECO:0000313" key="9">
    <source>
        <dbReference type="EMBL" id="UWP79111.1"/>
    </source>
</evidence>
<evidence type="ECO:0000256" key="1">
    <source>
        <dbReference type="ARBA" id="ARBA00004429"/>
    </source>
</evidence>
<comment type="subcellular location">
    <subcellularLocation>
        <location evidence="1">Cell inner membrane</location>
        <topology evidence="1">Multi-pass membrane protein</topology>
    </subcellularLocation>
</comment>
<evidence type="ECO:0000256" key="5">
    <source>
        <dbReference type="ARBA" id="ARBA00022989"/>
    </source>
</evidence>
<evidence type="ECO:0000259" key="8">
    <source>
        <dbReference type="PROSITE" id="PS50850"/>
    </source>
</evidence>
<protein>
    <submittedName>
        <fullName evidence="9">MFS transporter</fullName>
    </submittedName>
</protein>
<dbReference type="PANTHER" id="PTHR23513:SF9">
    <property type="entry name" value="ENTEROBACTIN EXPORTER ENTS"/>
    <property type="match status" value="1"/>
</dbReference>
<feature type="transmembrane region" description="Helical" evidence="7">
    <location>
        <begin position="81"/>
        <end position="102"/>
    </location>
</feature>
<reference evidence="9" key="2">
    <citation type="submission" date="2022-09" db="EMBL/GenBank/DDBJ databases">
        <title>Biosynthetic gene clusters of Dactylosporangioum fulvum.</title>
        <authorList>
            <person name="Caradec T."/>
        </authorList>
    </citation>
    <scope>NUCLEOTIDE SEQUENCE</scope>
    <source>
        <strain evidence="9">NRRL B-16292</strain>
    </source>
</reference>
<keyword evidence="5 7" id="KW-1133">Transmembrane helix</keyword>
<feature type="transmembrane region" description="Helical" evidence="7">
    <location>
        <begin position="288"/>
        <end position="309"/>
    </location>
</feature>
<evidence type="ECO:0000256" key="2">
    <source>
        <dbReference type="ARBA" id="ARBA00022448"/>
    </source>
</evidence>
<feature type="transmembrane region" description="Helical" evidence="7">
    <location>
        <begin position="207"/>
        <end position="224"/>
    </location>
</feature>
<feature type="transmembrane region" description="Helical" evidence="7">
    <location>
        <begin position="255"/>
        <end position="276"/>
    </location>
</feature>
<keyword evidence="3" id="KW-1003">Cell membrane</keyword>
<dbReference type="CDD" id="cd06173">
    <property type="entry name" value="MFS_MefA_like"/>
    <property type="match status" value="1"/>
</dbReference>
<dbReference type="EMBL" id="CP073720">
    <property type="protein sequence ID" value="UWP79111.1"/>
    <property type="molecule type" value="Genomic_DNA"/>
</dbReference>
<dbReference type="Proteomes" id="UP001059617">
    <property type="component" value="Chromosome"/>
</dbReference>
<gene>
    <name evidence="9" type="ORF">Dfulv_28530</name>
</gene>
<dbReference type="InterPro" id="IPR010290">
    <property type="entry name" value="TM_effector"/>
</dbReference>
<proteinExistence type="predicted"/>